<dbReference type="PANTHER" id="PTHR31862">
    <property type="entry name" value="UPF0261 DOMAIN PROTEIN (AFU_ORTHOLOGUE AFUA_1G10120)"/>
    <property type="match status" value="1"/>
</dbReference>
<evidence type="ECO:0000313" key="3">
    <source>
        <dbReference type="EMBL" id="MFD1427351.1"/>
    </source>
</evidence>
<dbReference type="InterPro" id="IPR008322">
    <property type="entry name" value="UPF0261"/>
</dbReference>
<protein>
    <submittedName>
        <fullName evidence="3">Tm-1-like ATP-binding domain-containing protein</fullName>
    </submittedName>
</protein>
<dbReference type="Proteomes" id="UP001597282">
    <property type="component" value="Unassembled WGS sequence"/>
</dbReference>
<dbReference type="PIRSF" id="PIRSF033271">
    <property type="entry name" value="UCP033271"/>
    <property type="match status" value="1"/>
</dbReference>
<dbReference type="InterPro" id="IPR056778">
    <property type="entry name" value="UPF0261_C"/>
</dbReference>
<dbReference type="PANTHER" id="PTHR31862:SF1">
    <property type="entry name" value="UPF0261 DOMAIN PROTEIN (AFU_ORTHOLOGUE AFUA_1G10120)"/>
    <property type="match status" value="1"/>
</dbReference>
<organism evidence="3 4">
    <name type="scientific">Kroppenstedtia sanguinis</name>
    <dbReference type="NCBI Taxonomy" id="1380684"/>
    <lineage>
        <taxon>Bacteria</taxon>
        <taxon>Bacillati</taxon>
        <taxon>Bacillota</taxon>
        <taxon>Bacilli</taxon>
        <taxon>Bacillales</taxon>
        <taxon>Thermoactinomycetaceae</taxon>
        <taxon>Kroppenstedtia</taxon>
    </lineage>
</organism>
<dbReference type="Pfam" id="PF23189">
    <property type="entry name" value="UPF0261_C"/>
    <property type="match status" value="1"/>
</dbReference>
<reference evidence="4" key="1">
    <citation type="journal article" date="2019" name="Int. J. Syst. Evol. Microbiol.">
        <title>The Global Catalogue of Microorganisms (GCM) 10K type strain sequencing project: providing services to taxonomists for standard genome sequencing and annotation.</title>
        <authorList>
            <consortium name="The Broad Institute Genomics Platform"/>
            <consortium name="The Broad Institute Genome Sequencing Center for Infectious Disease"/>
            <person name="Wu L."/>
            <person name="Ma J."/>
        </authorList>
    </citation>
    <scope>NUCLEOTIDE SEQUENCE [LARGE SCALE GENOMIC DNA]</scope>
    <source>
        <strain evidence="4">S1</strain>
    </source>
</reference>
<dbReference type="Pfam" id="PF06792">
    <property type="entry name" value="UPF0261"/>
    <property type="match status" value="1"/>
</dbReference>
<accession>A0ABW4CCZ2</accession>
<gene>
    <name evidence="3" type="ORF">ACFQ4Y_10475</name>
</gene>
<feature type="domain" description="UPF0261" evidence="1">
    <location>
        <begin position="3"/>
        <end position="177"/>
    </location>
</feature>
<feature type="domain" description="UPF0261" evidence="2">
    <location>
        <begin position="184"/>
        <end position="400"/>
    </location>
</feature>
<proteinExistence type="predicted"/>
<dbReference type="CDD" id="cd15488">
    <property type="entry name" value="Tm-1-like"/>
    <property type="match status" value="1"/>
</dbReference>
<sequence length="401" mass="42871">MAKTIAVIGALDTKGKDYAFVKEAIEARGHHALLIDIGILGEPYISADIPAEYVAKASGVTLDELKNKGDKSLAMLVMTKGVAQVVKELHAAGRIDGGFSMGGSNGTIIGTAALRALPLGVPKVMVSTVASGDTHPYVGISDVVMFPSILDVSGVNRFSAQIYANAVGAICGMVETQVPEIETRPLITASMFGNTTQAVNQCTEFLEDKGYEMLVFHATGTGGRTMEALVEKGYVSGMLDLTTTELADELAGGVLSAGPDRMDAAAELGLPQVVAPGCLDMINFWGIDSVPEELKDRIIYQWNPNVTLIRTTPEENEHLGRILAQKVNRAQGPAAIFLPLQGVSALDAEGKEFWWPEADAALFEGIKSHIRPEIPIIELDCNINDRQFAQATTQKLLEMMD</sequence>
<evidence type="ECO:0000259" key="2">
    <source>
        <dbReference type="Pfam" id="PF23189"/>
    </source>
</evidence>
<dbReference type="RefSeq" id="WP_380165297.1">
    <property type="nucleotide sequence ID" value="NZ_JBHTNU010000009.1"/>
</dbReference>
<dbReference type="InterPro" id="IPR044122">
    <property type="entry name" value="UPF0261_N"/>
</dbReference>
<dbReference type="Gene3D" id="3.40.50.12020">
    <property type="entry name" value="Uncharacterised protein family UPF0261, NN domain"/>
    <property type="match status" value="1"/>
</dbReference>
<dbReference type="EMBL" id="JBHTNU010000009">
    <property type="protein sequence ID" value="MFD1427351.1"/>
    <property type="molecule type" value="Genomic_DNA"/>
</dbReference>
<dbReference type="NCBIfam" id="NF002674">
    <property type="entry name" value="PRK02399.1-2"/>
    <property type="match status" value="1"/>
</dbReference>
<comment type="caution">
    <text evidence="3">The sequence shown here is derived from an EMBL/GenBank/DDBJ whole genome shotgun (WGS) entry which is preliminary data.</text>
</comment>
<dbReference type="InterPro" id="IPR051353">
    <property type="entry name" value="Tobamovirus_resist_UPF0261"/>
</dbReference>
<evidence type="ECO:0000313" key="4">
    <source>
        <dbReference type="Proteomes" id="UP001597282"/>
    </source>
</evidence>
<keyword evidence="4" id="KW-1185">Reference proteome</keyword>
<name>A0ABW4CCZ2_9BACL</name>
<evidence type="ECO:0000259" key="1">
    <source>
        <dbReference type="Pfam" id="PF06792"/>
    </source>
</evidence>
<dbReference type="Gene3D" id="3.40.50.12030">
    <property type="entry name" value="Uncharacterised protein family UPF0261, NC domain"/>
    <property type="match status" value="1"/>
</dbReference>